<dbReference type="Gene3D" id="4.10.60.10">
    <property type="entry name" value="Zinc finger, CCHC-type"/>
    <property type="match status" value="1"/>
</dbReference>
<feature type="domain" description="CCHC-type" evidence="2">
    <location>
        <begin position="520"/>
        <end position="535"/>
    </location>
</feature>
<dbReference type="GO" id="GO:0008270">
    <property type="term" value="F:zinc ion binding"/>
    <property type="evidence" value="ECO:0007669"/>
    <property type="project" value="UniProtKB-KW"/>
</dbReference>
<dbReference type="Pfam" id="PF00098">
    <property type="entry name" value="zf-CCHC"/>
    <property type="match status" value="1"/>
</dbReference>
<evidence type="ECO:0000256" key="1">
    <source>
        <dbReference type="PROSITE-ProRule" id="PRU00047"/>
    </source>
</evidence>
<keyword evidence="1" id="KW-0863">Zinc-finger</keyword>
<evidence type="ECO:0000259" key="2">
    <source>
        <dbReference type="PROSITE" id="PS50158"/>
    </source>
</evidence>
<dbReference type="InterPro" id="IPR005162">
    <property type="entry name" value="Retrotrans_gag_dom"/>
</dbReference>
<dbReference type="PROSITE" id="PS50158">
    <property type="entry name" value="ZF_CCHC"/>
    <property type="match status" value="2"/>
</dbReference>
<dbReference type="GO" id="GO:0003676">
    <property type="term" value="F:nucleic acid binding"/>
    <property type="evidence" value="ECO:0007669"/>
    <property type="project" value="InterPro"/>
</dbReference>
<accession>A0A699HJI3</accession>
<keyword evidence="1" id="KW-0479">Metal-binding</keyword>
<dbReference type="InterPro" id="IPR001878">
    <property type="entry name" value="Znf_CCHC"/>
</dbReference>
<proteinExistence type="predicted"/>
<reference evidence="3" key="1">
    <citation type="journal article" date="2019" name="Sci. Rep.">
        <title>Draft genome of Tanacetum cinerariifolium, the natural source of mosquito coil.</title>
        <authorList>
            <person name="Yamashiro T."/>
            <person name="Shiraishi A."/>
            <person name="Satake H."/>
            <person name="Nakayama K."/>
        </authorList>
    </citation>
    <scope>NUCLEOTIDE SEQUENCE</scope>
</reference>
<comment type="caution">
    <text evidence="3">The sequence shown here is derived from an EMBL/GenBank/DDBJ whole genome shotgun (WGS) entry which is preliminary data.</text>
</comment>
<feature type="domain" description="CCHC-type" evidence="2">
    <location>
        <begin position="486"/>
        <end position="500"/>
    </location>
</feature>
<gene>
    <name evidence="3" type="ORF">Tci_400565</name>
</gene>
<protein>
    <recommendedName>
        <fullName evidence="2">CCHC-type domain-containing protein</fullName>
    </recommendedName>
</protein>
<dbReference type="Pfam" id="PF03732">
    <property type="entry name" value="Retrotrans_gag"/>
    <property type="match status" value="1"/>
</dbReference>
<dbReference type="EMBL" id="BKCJ010166072">
    <property type="protein sequence ID" value="GEY28591.1"/>
    <property type="molecule type" value="Genomic_DNA"/>
</dbReference>
<keyword evidence="1" id="KW-0862">Zinc</keyword>
<evidence type="ECO:0000313" key="3">
    <source>
        <dbReference type="EMBL" id="GEY28591.1"/>
    </source>
</evidence>
<sequence length="557" mass="62740">MSSLSSHATITYTFVSTNSDLPPWGFHLMEAYEPEVHELAPHSPNLAPTTLAPEYSEYVAPADDDLSPAEDQQLPITHCSTIPLPQTYQNLFPHLKDETAPTPPSPSSPYHIILFPRPDSVGHGYWVRPQAPISPSIEACVVEAVAPTSPSPSPSLPPHYHLHYHLRHHHHCYYHHLAPDVSFPRLTCCLRRELVSLLYLIGLRSKRVQQLLLESPGLLWPKAWSQAMGCNRALHAKKMPPKKTPMSDAAIKELIAQGVVDALDNYEANRRSGNGHDNHNSGSGGGRTPHTTHVCTYKDFLNCQPLNFKGTKGVVGLTQWFEKMESVFHIRSCIVECQIKYATCTLLGSALTWWNSYVKTISHDAVYGMPWRTLMKMMTDKYYPRSEIKKLKIELWNLKVKARPKTMQQAIKLANDLMDQKDHTFAENKRKLNNNPRDNQVQQQPFKRQNVARAYTAGPDEKKEYVGTLPLCTKCNYHHNGSCVAKCTNCKIVGHLARDCISPAANNQRSLGAIQKVVTCFKCGIQGHHKKYCPKLKNKNHGNQFRNGKARGRAYGL</sequence>
<organism evidence="3">
    <name type="scientific">Tanacetum cinerariifolium</name>
    <name type="common">Dalmatian daisy</name>
    <name type="synonym">Chrysanthemum cinerariifolium</name>
    <dbReference type="NCBI Taxonomy" id="118510"/>
    <lineage>
        <taxon>Eukaryota</taxon>
        <taxon>Viridiplantae</taxon>
        <taxon>Streptophyta</taxon>
        <taxon>Embryophyta</taxon>
        <taxon>Tracheophyta</taxon>
        <taxon>Spermatophyta</taxon>
        <taxon>Magnoliopsida</taxon>
        <taxon>eudicotyledons</taxon>
        <taxon>Gunneridae</taxon>
        <taxon>Pentapetalae</taxon>
        <taxon>asterids</taxon>
        <taxon>campanulids</taxon>
        <taxon>Asterales</taxon>
        <taxon>Asteraceae</taxon>
        <taxon>Asteroideae</taxon>
        <taxon>Anthemideae</taxon>
        <taxon>Anthemidinae</taxon>
        <taxon>Tanacetum</taxon>
    </lineage>
</organism>
<dbReference type="AlphaFoldDB" id="A0A699HJI3"/>
<name>A0A699HJI3_TANCI</name>
<dbReference type="SMART" id="SM00343">
    <property type="entry name" value="ZnF_C2HC"/>
    <property type="match status" value="2"/>
</dbReference>